<dbReference type="RefSeq" id="WP_123323496.1">
    <property type="nucleotide sequence ID" value="NZ_JBHRSX010000016.1"/>
</dbReference>
<dbReference type="InterPro" id="IPR053864">
    <property type="entry name" value="DUF6933"/>
</dbReference>
<dbReference type="Pfam" id="PF22016">
    <property type="entry name" value="DUF6933"/>
    <property type="match status" value="1"/>
</dbReference>
<dbReference type="Proteomes" id="UP001595477">
    <property type="component" value="Unassembled WGS sequence"/>
</dbReference>
<accession>A0ABV7JY66</accession>
<dbReference type="EMBL" id="JBHRSX010000016">
    <property type="protein sequence ID" value="MFC3201671.1"/>
    <property type="molecule type" value="Genomic_DNA"/>
</dbReference>
<proteinExistence type="predicted"/>
<name>A0ABV7JY66_9ALTE</name>
<gene>
    <name evidence="2" type="ORF">ACFOEW_07570</name>
</gene>
<protein>
    <submittedName>
        <fullName evidence="2">DUF6933 domain-containing protein</fullName>
    </submittedName>
</protein>
<evidence type="ECO:0000313" key="2">
    <source>
        <dbReference type="EMBL" id="MFC3201671.1"/>
    </source>
</evidence>
<evidence type="ECO:0000313" key="3">
    <source>
        <dbReference type="Proteomes" id="UP001595477"/>
    </source>
</evidence>
<sequence length="179" mass="20695">MNIHCTKKLMAKLPFEESPAVEYLSEPAQRLFNWHANLITIQRKQCVILVNDATRYAVFLPSMTKPELKHIEQHFHDVFVNSLIKAGLEFPLIEVAAKHLHEARFKYDTVCSRSVQGTMRLMTEDLDWSLYHNSQHIDDIALYSTSAWLSDRPCNVKGVKDCIWPVKAMTELLLSLQQI</sequence>
<keyword evidence="3" id="KW-1185">Reference proteome</keyword>
<comment type="caution">
    <text evidence="2">The sequence shown here is derived from an EMBL/GenBank/DDBJ whole genome shotgun (WGS) entry which is preliminary data.</text>
</comment>
<feature type="domain" description="DUF6933" evidence="1">
    <location>
        <begin position="3"/>
        <end position="167"/>
    </location>
</feature>
<reference evidence="3" key="1">
    <citation type="journal article" date="2019" name="Int. J. Syst. Evol. Microbiol.">
        <title>The Global Catalogue of Microorganisms (GCM) 10K type strain sequencing project: providing services to taxonomists for standard genome sequencing and annotation.</title>
        <authorList>
            <consortium name="The Broad Institute Genomics Platform"/>
            <consortium name="The Broad Institute Genome Sequencing Center for Infectious Disease"/>
            <person name="Wu L."/>
            <person name="Ma J."/>
        </authorList>
    </citation>
    <scope>NUCLEOTIDE SEQUENCE [LARGE SCALE GENOMIC DNA]</scope>
    <source>
        <strain evidence="3">KCTC 52449</strain>
    </source>
</reference>
<organism evidence="2 3">
    <name type="scientific">Alteromonas oceani</name>
    <dbReference type="NCBI Taxonomy" id="2071609"/>
    <lineage>
        <taxon>Bacteria</taxon>
        <taxon>Pseudomonadati</taxon>
        <taxon>Pseudomonadota</taxon>
        <taxon>Gammaproteobacteria</taxon>
        <taxon>Alteromonadales</taxon>
        <taxon>Alteromonadaceae</taxon>
        <taxon>Alteromonas/Salinimonas group</taxon>
        <taxon>Alteromonas</taxon>
    </lineage>
</organism>
<evidence type="ECO:0000259" key="1">
    <source>
        <dbReference type="Pfam" id="PF22016"/>
    </source>
</evidence>